<dbReference type="Pfam" id="PF13795">
    <property type="entry name" value="HupE_UreJ_2"/>
    <property type="match status" value="1"/>
</dbReference>
<keyword evidence="1" id="KW-0472">Membrane</keyword>
<feature type="transmembrane region" description="Helical" evidence="1">
    <location>
        <begin position="280"/>
        <end position="305"/>
    </location>
</feature>
<keyword evidence="3" id="KW-1185">Reference proteome</keyword>
<name>A0ABT1LHU7_9HYPH</name>
<keyword evidence="1" id="KW-1133">Transmembrane helix</keyword>
<dbReference type="EMBL" id="JANCLU010000032">
    <property type="protein sequence ID" value="MCP8941004.1"/>
    <property type="molecule type" value="Genomic_DNA"/>
</dbReference>
<evidence type="ECO:0000256" key="1">
    <source>
        <dbReference type="SAM" id="Phobius"/>
    </source>
</evidence>
<accession>A0ABT1LHU7</accession>
<dbReference type="Proteomes" id="UP001205890">
    <property type="component" value="Unassembled WGS sequence"/>
</dbReference>
<dbReference type="InterPro" id="IPR032809">
    <property type="entry name" value="Put_HupE_UreJ"/>
</dbReference>
<reference evidence="2 3" key="1">
    <citation type="submission" date="2022-07" db="EMBL/GenBank/DDBJ databases">
        <authorList>
            <person name="Li W.-J."/>
            <person name="Deng Q.-Q."/>
        </authorList>
    </citation>
    <scope>NUCLEOTIDE SEQUENCE [LARGE SCALE GENOMIC DNA]</scope>
    <source>
        <strain evidence="2 3">SYSU M60028</strain>
    </source>
</reference>
<protein>
    <submittedName>
        <fullName evidence="2">HupE/UreJ family protein</fullName>
    </submittedName>
</protein>
<evidence type="ECO:0000313" key="3">
    <source>
        <dbReference type="Proteomes" id="UP001205890"/>
    </source>
</evidence>
<proteinExistence type="predicted"/>
<feature type="transmembrane region" description="Helical" evidence="1">
    <location>
        <begin position="218"/>
        <end position="236"/>
    </location>
</feature>
<evidence type="ECO:0000313" key="2">
    <source>
        <dbReference type="EMBL" id="MCP8941004.1"/>
    </source>
</evidence>
<comment type="caution">
    <text evidence="2">The sequence shown here is derived from an EMBL/GenBank/DDBJ whole genome shotgun (WGS) entry which is preliminary data.</text>
</comment>
<feature type="transmembrane region" description="Helical" evidence="1">
    <location>
        <begin position="248"/>
        <end position="268"/>
    </location>
</feature>
<feature type="transmembrane region" description="Helical" evidence="1">
    <location>
        <begin position="189"/>
        <end position="212"/>
    </location>
</feature>
<feature type="transmembrane region" description="Helical" evidence="1">
    <location>
        <begin position="317"/>
        <end position="335"/>
    </location>
</feature>
<dbReference type="RefSeq" id="WP_254746380.1">
    <property type="nucleotide sequence ID" value="NZ_JANCLU010000032.1"/>
</dbReference>
<sequence length="341" mass="36009">MSAGRRPIARPAGLLAAALLALASLLARVPGPMAHEVRPAYLALTETAPGLFDVLFKTPMVGDMRLALHVELPASAQAVSPVLSRRSDDALVQSWRVRARDGLEGQVVGVAGLDASLSDALLRVEFADGRSVVERLTPSRPKATIPARPSRLDVAATYLPLGVEHILTGVDHLLFVFGLMLLTRGNRRLVMAITAFTVAHSITLAAATLGYVHAPQRPVEAVIALSIAFVALEAAHARQGREGLGARAPWIVAFLFGLLHGFGFAGALSETGLPEGHIPIALLFFNVGVEAGQLLFVTAVLGVGAAIASTRLPIPRWAALAPPYAVGSLAMFWVFQRLSSF</sequence>
<gene>
    <name evidence="2" type="ORF">NK718_20970</name>
</gene>
<organism evidence="2 3">
    <name type="scientific">Alsobacter ponti</name>
    <dbReference type="NCBI Taxonomy" id="2962936"/>
    <lineage>
        <taxon>Bacteria</taxon>
        <taxon>Pseudomonadati</taxon>
        <taxon>Pseudomonadota</taxon>
        <taxon>Alphaproteobacteria</taxon>
        <taxon>Hyphomicrobiales</taxon>
        <taxon>Alsobacteraceae</taxon>
        <taxon>Alsobacter</taxon>
    </lineage>
</organism>
<keyword evidence="1" id="KW-0812">Transmembrane</keyword>